<evidence type="ECO:0000256" key="7">
    <source>
        <dbReference type="ARBA" id="ARBA00022801"/>
    </source>
</evidence>
<accession>A0A316ZFL0</accession>
<feature type="domain" description="Helicase ATP-binding" evidence="14">
    <location>
        <begin position="204"/>
        <end position="396"/>
    </location>
</feature>
<dbReference type="PROSITE" id="PS51194">
    <property type="entry name" value="HELICASE_CTER"/>
    <property type="match status" value="1"/>
</dbReference>
<dbReference type="Gene3D" id="3.40.50.300">
    <property type="entry name" value="P-loop containing nucleotide triphosphate hydrolases"/>
    <property type="match status" value="2"/>
</dbReference>
<dbReference type="CDD" id="cd18787">
    <property type="entry name" value="SF2_C_DEAD"/>
    <property type="match status" value="1"/>
</dbReference>
<dbReference type="InterPro" id="IPR027417">
    <property type="entry name" value="P-loop_NTPase"/>
</dbReference>
<dbReference type="InterPro" id="IPR044742">
    <property type="entry name" value="DEAD/DEAH_RhlB"/>
</dbReference>
<keyword evidence="5" id="KW-0698">rRNA processing</keyword>
<name>A0A316ZFL0_9BASI</name>
<dbReference type="InterPro" id="IPR014001">
    <property type="entry name" value="Helicase_ATP-bd"/>
</dbReference>
<dbReference type="Pfam" id="PF00271">
    <property type="entry name" value="Helicase_C"/>
    <property type="match status" value="1"/>
</dbReference>
<comment type="similarity">
    <text evidence="2">Belongs to the DEAD box helicase family. DDX5/DBP2 subfamily.</text>
</comment>
<feature type="region of interest" description="Disordered" evidence="13">
    <location>
        <begin position="1"/>
        <end position="114"/>
    </location>
</feature>
<protein>
    <recommendedName>
        <fullName evidence="3">RNA helicase</fullName>
        <ecNumber evidence="3">3.6.4.13</ecNumber>
    </recommendedName>
</protein>
<dbReference type="GO" id="GO:0016787">
    <property type="term" value="F:hydrolase activity"/>
    <property type="evidence" value="ECO:0007669"/>
    <property type="project" value="UniProtKB-KW"/>
</dbReference>
<dbReference type="InterPro" id="IPR000629">
    <property type="entry name" value="RNA-helicase_DEAD-box_CS"/>
</dbReference>
<dbReference type="PROSITE" id="PS51192">
    <property type="entry name" value="HELICASE_ATP_BIND_1"/>
    <property type="match status" value="1"/>
</dbReference>
<evidence type="ECO:0000256" key="4">
    <source>
        <dbReference type="ARBA" id="ARBA00022517"/>
    </source>
</evidence>
<dbReference type="PANTHER" id="PTHR47958">
    <property type="entry name" value="ATP-DEPENDENT RNA HELICASE DBP3"/>
    <property type="match status" value="1"/>
</dbReference>
<dbReference type="InterPro" id="IPR001650">
    <property type="entry name" value="Helicase_C-like"/>
</dbReference>
<dbReference type="SMART" id="SM00490">
    <property type="entry name" value="HELICc"/>
    <property type="match status" value="1"/>
</dbReference>
<dbReference type="SMART" id="SM00487">
    <property type="entry name" value="DEXDc"/>
    <property type="match status" value="1"/>
</dbReference>
<keyword evidence="6 12" id="KW-0547">Nucleotide-binding</keyword>
<dbReference type="EMBL" id="KZ819286">
    <property type="protein sequence ID" value="PWO00027.1"/>
    <property type="molecule type" value="Genomic_DNA"/>
</dbReference>
<feature type="compositionally biased region" description="Low complexity" evidence="13">
    <location>
        <begin position="46"/>
        <end position="66"/>
    </location>
</feature>
<dbReference type="GeneID" id="37268037"/>
<evidence type="ECO:0000259" key="14">
    <source>
        <dbReference type="PROSITE" id="PS51192"/>
    </source>
</evidence>
<proteinExistence type="inferred from homology"/>
<dbReference type="RefSeq" id="XP_025600305.1">
    <property type="nucleotide sequence ID" value="XM_025740491.1"/>
</dbReference>
<evidence type="ECO:0000259" key="15">
    <source>
        <dbReference type="PROSITE" id="PS51194"/>
    </source>
</evidence>
<keyword evidence="4" id="KW-0690">Ribosome biogenesis</keyword>
<evidence type="ECO:0000256" key="1">
    <source>
        <dbReference type="ARBA" id="ARBA00004604"/>
    </source>
</evidence>
<dbReference type="InterPro" id="IPR011545">
    <property type="entry name" value="DEAD/DEAH_box_helicase_dom"/>
</dbReference>
<dbReference type="SUPFAM" id="SSF52540">
    <property type="entry name" value="P-loop containing nucleoside triphosphate hydrolases"/>
    <property type="match status" value="1"/>
</dbReference>
<comment type="subcellular location">
    <subcellularLocation>
        <location evidence="1">Nucleus</location>
        <location evidence="1">Nucleolus</location>
    </subcellularLocation>
</comment>
<dbReference type="CDD" id="cd00268">
    <property type="entry name" value="DEADc"/>
    <property type="match status" value="1"/>
</dbReference>
<gene>
    <name evidence="16" type="ORF">FA09DRAFT_305067</name>
</gene>
<keyword evidence="9 12" id="KW-0067">ATP-binding</keyword>
<reference evidence="16 17" key="1">
    <citation type="journal article" date="2018" name="Mol. Biol. Evol.">
        <title>Broad Genomic Sampling Reveals a Smut Pathogenic Ancestry of the Fungal Clade Ustilaginomycotina.</title>
        <authorList>
            <person name="Kijpornyongpan T."/>
            <person name="Mondo S.J."/>
            <person name="Barry K."/>
            <person name="Sandor L."/>
            <person name="Lee J."/>
            <person name="Lipzen A."/>
            <person name="Pangilinan J."/>
            <person name="LaButti K."/>
            <person name="Hainaut M."/>
            <person name="Henrissat B."/>
            <person name="Grigoriev I.V."/>
            <person name="Spatafora J.W."/>
            <person name="Aime M.C."/>
        </authorList>
    </citation>
    <scope>NUCLEOTIDE SEQUENCE [LARGE SCALE GENOMIC DNA]</scope>
    <source>
        <strain evidence="16 17">MCA 4186</strain>
    </source>
</reference>
<sequence>MSTPALYKKTKRAAPAELDAPASPSQVEVEEKKRRKQAKKEAKRLAASASDAGTSAAAASAPASASTKRPAEEEQPAASTSDAAEDKKAAKRRRKEEKKAAKAASVPSSSSAVDQSAAIMSALGKTKPAAPAAAEPQSTNSAAARAYMEANNITLELVGDSHVGKPPLPMLSFDELVGKVDQRLKDELDRNGFAKPTPIQACCWSVLLGGKDVVGIAETGSGKTFAFGLPALQRIIEAGGANGASSGKKGKKDSAVPEVSVLVIAPTRELAIQTHEHMAKLARAVGLGSVCLYGGVSKPEQLKLLRSSPSVRVVVGTPGRVLDLAREGNLDLSKVSYVVLDEADRMLDVGFEPDIRAIVGMTQSREQGRHTSMFSATWPPAVRGLAESFMNDPVRVTVGSDELSANHRVEQSVEVLEDGRAKERRLEAFLRKIGAGPRGKRPNDKVLVFALYKKEAQRVEDTLRRNGYSVAGIHGDLNQHQRMASLDAFKKGETPILVATDVAARGIDVPSVEYVVNYTFPLTIEDYVHRIGRTGRGGKTGKSITFFTQEDKSHAGELIRILKDSNQPVPEEMNQFPTTIKRKEHSSYGAHFKELVPGKAKKIVFD</sequence>
<evidence type="ECO:0000256" key="10">
    <source>
        <dbReference type="ARBA" id="ARBA00023242"/>
    </source>
</evidence>
<evidence type="ECO:0000313" key="17">
    <source>
        <dbReference type="Proteomes" id="UP000245946"/>
    </source>
</evidence>
<keyword evidence="17" id="KW-1185">Reference proteome</keyword>
<evidence type="ECO:0000256" key="9">
    <source>
        <dbReference type="ARBA" id="ARBA00022840"/>
    </source>
</evidence>
<dbReference type="Proteomes" id="UP000245946">
    <property type="component" value="Unassembled WGS sequence"/>
</dbReference>
<keyword evidence="8 12" id="KW-0347">Helicase</keyword>
<evidence type="ECO:0000256" key="5">
    <source>
        <dbReference type="ARBA" id="ARBA00022552"/>
    </source>
</evidence>
<feature type="domain" description="Helicase C-terminal" evidence="15">
    <location>
        <begin position="425"/>
        <end position="577"/>
    </location>
</feature>
<evidence type="ECO:0000256" key="13">
    <source>
        <dbReference type="SAM" id="MobiDB-lite"/>
    </source>
</evidence>
<dbReference type="AlphaFoldDB" id="A0A316ZFL0"/>
<evidence type="ECO:0000256" key="12">
    <source>
        <dbReference type="RuleBase" id="RU000492"/>
    </source>
</evidence>
<dbReference type="EC" id="3.6.4.13" evidence="3"/>
<evidence type="ECO:0000256" key="11">
    <source>
        <dbReference type="ARBA" id="ARBA00037449"/>
    </source>
</evidence>
<dbReference type="OrthoDB" id="196131at2759"/>
<keyword evidence="10" id="KW-0539">Nucleus</keyword>
<dbReference type="Pfam" id="PF00270">
    <property type="entry name" value="DEAD"/>
    <property type="match status" value="1"/>
</dbReference>
<comment type="function">
    <text evidence="11">ATP-dependent RNA helicase required for 60S ribosomal subunit synthesis. Involved in efficient pre-rRNA processing, predominantly at site A3, which is necessary for the normal formation of 25S and 5.8S rRNAs.</text>
</comment>
<evidence type="ECO:0000256" key="2">
    <source>
        <dbReference type="ARBA" id="ARBA00009334"/>
    </source>
</evidence>
<keyword evidence="7 12" id="KW-0378">Hydrolase</keyword>
<dbReference type="PROSITE" id="PS00039">
    <property type="entry name" value="DEAD_ATP_HELICASE"/>
    <property type="match status" value="1"/>
</dbReference>
<dbReference type="GO" id="GO:0003676">
    <property type="term" value="F:nucleic acid binding"/>
    <property type="evidence" value="ECO:0007669"/>
    <property type="project" value="InterPro"/>
</dbReference>
<dbReference type="GO" id="GO:0003724">
    <property type="term" value="F:RNA helicase activity"/>
    <property type="evidence" value="ECO:0007669"/>
    <property type="project" value="UniProtKB-EC"/>
</dbReference>
<evidence type="ECO:0000256" key="6">
    <source>
        <dbReference type="ARBA" id="ARBA00022741"/>
    </source>
</evidence>
<evidence type="ECO:0000313" key="16">
    <source>
        <dbReference type="EMBL" id="PWO00027.1"/>
    </source>
</evidence>
<organism evidence="16 17">
    <name type="scientific">Tilletiopsis washingtonensis</name>
    <dbReference type="NCBI Taxonomy" id="58919"/>
    <lineage>
        <taxon>Eukaryota</taxon>
        <taxon>Fungi</taxon>
        <taxon>Dikarya</taxon>
        <taxon>Basidiomycota</taxon>
        <taxon>Ustilaginomycotina</taxon>
        <taxon>Exobasidiomycetes</taxon>
        <taxon>Entylomatales</taxon>
        <taxon>Entylomatales incertae sedis</taxon>
        <taxon>Tilletiopsis</taxon>
    </lineage>
</organism>
<evidence type="ECO:0000256" key="3">
    <source>
        <dbReference type="ARBA" id="ARBA00012552"/>
    </source>
</evidence>
<feature type="compositionally biased region" description="Low complexity" evidence="13">
    <location>
        <begin position="102"/>
        <end position="114"/>
    </location>
</feature>
<dbReference type="FunFam" id="3.40.50.300:FF:000008">
    <property type="entry name" value="ATP-dependent RNA helicase RhlB"/>
    <property type="match status" value="1"/>
</dbReference>
<dbReference type="STRING" id="58919.A0A316ZFL0"/>
<dbReference type="GO" id="GO:0005524">
    <property type="term" value="F:ATP binding"/>
    <property type="evidence" value="ECO:0007669"/>
    <property type="project" value="UniProtKB-KW"/>
</dbReference>
<evidence type="ECO:0000256" key="8">
    <source>
        <dbReference type="ARBA" id="ARBA00022806"/>
    </source>
</evidence>